<accession>A0A2P4XTJ3</accession>
<gene>
    <name evidence="1" type="ORF">PHPALM_14915</name>
</gene>
<dbReference type="OrthoDB" id="26525at2759"/>
<name>A0A2P4XTJ3_9STRA</name>
<reference evidence="1 2" key="1">
    <citation type="journal article" date="2017" name="Genome Biol. Evol.">
        <title>Phytophthora megakarya and P. palmivora, closely related causal agents of cacao black pod rot, underwent increases in genome sizes and gene numbers by different mechanisms.</title>
        <authorList>
            <person name="Ali S.S."/>
            <person name="Shao J."/>
            <person name="Lary D.J."/>
            <person name="Kronmiller B."/>
            <person name="Shen D."/>
            <person name="Strem M.D."/>
            <person name="Amoako-Attah I."/>
            <person name="Akrofi A.Y."/>
            <person name="Begoude B.A."/>
            <person name="Ten Hoopen G.M."/>
            <person name="Coulibaly K."/>
            <person name="Kebe B.I."/>
            <person name="Melnick R.L."/>
            <person name="Guiltinan M.J."/>
            <person name="Tyler B.M."/>
            <person name="Meinhardt L.W."/>
            <person name="Bailey B.A."/>
        </authorList>
    </citation>
    <scope>NUCLEOTIDE SEQUENCE [LARGE SCALE GENOMIC DNA]</scope>
    <source>
        <strain evidence="2">sbr112.9</strain>
    </source>
</reference>
<proteinExistence type="predicted"/>
<sequence length="103" mass="11525">MCNRIPRDSCFKPVQRVDYMRAMGCCIVCKRMIHPNVKIISNCAIDGLTSIHGLDIEEIFSLVQLEADVEASTSTKDSKSVPWRESMSYFGNHIARLLSTTGS</sequence>
<keyword evidence="2" id="KW-1185">Reference proteome</keyword>
<protein>
    <submittedName>
        <fullName evidence="1">Uncharacterized protein</fullName>
    </submittedName>
</protein>
<dbReference type="EMBL" id="NCKW01008015">
    <property type="protein sequence ID" value="POM68862.1"/>
    <property type="molecule type" value="Genomic_DNA"/>
</dbReference>
<dbReference type="AlphaFoldDB" id="A0A2P4XTJ3"/>
<dbReference type="Proteomes" id="UP000237271">
    <property type="component" value="Unassembled WGS sequence"/>
</dbReference>
<evidence type="ECO:0000313" key="2">
    <source>
        <dbReference type="Proteomes" id="UP000237271"/>
    </source>
</evidence>
<evidence type="ECO:0000313" key="1">
    <source>
        <dbReference type="EMBL" id="POM68862.1"/>
    </source>
</evidence>
<organism evidence="1 2">
    <name type="scientific">Phytophthora palmivora</name>
    <dbReference type="NCBI Taxonomy" id="4796"/>
    <lineage>
        <taxon>Eukaryota</taxon>
        <taxon>Sar</taxon>
        <taxon>Stramenopiles</taxon>
        <taxon>Oomycota</taxon>
        <taxon>Peronosporomycetes</taxon>
        <taxon>Peronosporales</taxon>
        <taxon>Peronosporaceae</taxon>
        <taxon>Phytophthora</taxon>
    </lineage>
</organism>
<comment type="caution">
    <text evidence="1">The sequence shown here is derived from an EMBL/GenBank/DDBJ whole genome shotgun (WGS) entry which is preliminary data.</text>
</comment>